<dbReference type="GO" id="GO:0008970">
    <property type="term" value="F:phospholipase A1 activity"/>
    <property type="evidence" value="ECO:0007669"/>
    <property type="project" value="InterPro"/>
</dbReference>
<evidence type="ECO:0000256" key="1">
    <source>
        <dbReference type="ARBA" id="ARBA00022801"/>
    </source>
</evidence>
<protein>
    <recommendedName>
        <fullName evidence="3">Fungal lipase-type domain-containing protein</fullName>
    </recommendedName>
</protein>
<dbReference type="CDD" id="cd00519">
    <property type="entry name" value="Lipase_3"/>
    <property type="match status" value="1"/>
</dbReference>
<feature type="region of interest" description="Disordered" evidence="2">
    <location>
        <begin position="78"/>
        <end position="99"/>
    </location>
</feature>
<dbReference type="AlphaFoldDB" id="A0A7N0TUV7"/>
<dbReference type="InterPro" id="IPR029058">
    <property type="entry name" value="AB_hydrolase_fold"/>
</dbReference>
<dbReference type="InterPro" id="IPR002921">
    <property type="entry name" value="Fungal_lipase-type"/>
</dbReference>
<reference evidence="4" key="1">
    <citation type="submission" date="2021-01" db="UniProtKB">
        <authorList>
            <consortium name="EnsemblPlants"/>
        </authorList>
    </citation>
    <scope>IDENTIFICATION</scope>
</reference>
<evidence type="ECO:0000313" key="5">
    <source>
        <dbReference type="Proteomes" id="UP000594263"/>
    </source>
</evidence>
<feature type="compositionally biased region" description="Basic and acidic residues" evidence="2">
    <location>
        <begin position="280"/>
        <end position="294"/>
    </location>
</feature>
<dbReference type="Proteomes" id="UP000594263">
    <property type="component" value="Unplaced"/>
</dbReference>
<keyword evidence="5" id="KW-1185">Reference proteome</keyword>
<dbReference type="PANTHER" id="PTHR46483:SF4">
    <property type="entry name" value="PHOSPHOLIPASE A1 PLIP2, CHLOROPLASTIC"/>
    <property type="match status" value="1"/>
</dbReference>
<organism evidence="4 5">
    <name type="scientific">Kalanchoe fedtschenkoi</name>
    <name type="common">Lavender scallops</name>
    <name type="synonym">South American air plant</name>
    <dbReference type="NCBI Taxonomy" id="63787"/>
    <lineage>
        <taxon>Eukaryota</taxon>
        <taxon>Viridiplantae</taxon>
        <taxon>Streptophyta</taxon>
        <taxon>Embryophyta</taxon>
        <taxon>Tracheophyta</taxon>
        <taxon>Spermatophyta</taxon>
        <taxon>Magnoliopsida</taxon>
        <taxon>eudicotyledons</taxon>
        <taxon>Gunneridae</taxon>
        <taxon>Pentapetalae</taxon>
        <taxon>Saxifragales</taxon>
        <taxon>Crassulaceae</taxon>
        <taxon>Kalanchoe</taxon>
    </lineage>
</organism>
<evidence type="ECO:0000256" key="2">
    <source>
        <dbReference type="SAM" id="MobiDB-lite"/>
    </source>
</evidence>
<accession>A0A7N0TUV7</accession>
<dbReference type="Pfam" id="PF01764">
    <property type="entry name" value="Lipase_3"/>
    <property type="match status" value="1"/>
</dbReference>
<feature type="compositionally biased region" description="Polar residues" evidence="2">
    <location>
        <begin position="22"/>
        <end position="39"/>
    </location>
</feature>
<evidence type="ECO:0000259" key="3">
    <source>
        <dbReference type="Pfam" id="PF01764"/>
    </source>
</evidence>
<proteinExistence type="predicted"/>
<dbReference type="Gramene" id="Kaladp0045s0317.1.v1.1">
    <property type="protein sequence ID" value="Kaladp0045s0317.1.v1.1"/>
    <property type="gene ID" value="Kaladp0045s0317.v1.1"/>
</dbReference>
<feature type="region of interest" description="Disordered" evidence="2">
    <location>
        <begin position="218"/>
        <end position="237"/>
    </location>
</feature>
<dbReference type="OMA" id="QMLPEIH"/>
<dbReference type="InterPro" id="IPR043367">
    <property type="entry name" value="PLIP1/2/3"/>
</dbReference>
<name>A0A7N0TUV7_KALFE</name>
<sequence>MEGIRLQSGVPGIAPGMGGSEGNRTAIPSQVAASGSRSGQRAWQNLSSRFLSRNPLEFLWPGGGNRCKGVAVDDAVVGEGKKGGGGEEMEMEMEGGRGGGSWMESILHDRWAVQVMEDGGVELEGCSACEVDNDNDEKNEAEAEADDEKLEFDSNSFSRFLRRVNLSDAKMFAQLSYLSMLAYCIPKIKAKKLVNNRGLTFVTSSLEKRELLSVAEKDQVTSSSTRVQESSEKVGVQGNDHSSSGYFINAAAAYDIAASAAAYLHSQTKSILPFTSSNDEETKSVNHDDNSADDDIKHASLKATADSVNSVISSGEGVKQSVADDLNSAASSPCEWFICDDNQTATRYFVIQGSESLASWQANLLFEPVQFEELDILVHRGIYEAAKGIYEQMLPEIRSHMKSRGERATLRFTGHSLGGSLAMLVNLMLLIRHEVPESCLLPVVTFGAPFIMCGGNKLLTELGLPKNHIQALILHRDVVPRAFSADLPSRAVDLLKAVNGNFRNHPCLSNQNIMYDPMGQLLILQPDPRFSPPHSLLPSGSGLYLLTPPESDSPCGKKSLRSAQLVFLNSPHPLEILSDRAAYGAEGSIIRDHDMRSYVKAIRVVIHHELNQINKARTEQRNKDRWPLVSPRGGGQPTSAANFFQQHEQLNFAGALHTGKESLKRFSRLVASQHMQMLVLLVVPARLFLLEAYNTLSFS</sequence>
<evidence type="ECO:0000313" key="4">
    <source>
        <dbReference type="EnsemblPlants" id="Kaladp0045s0317.1.v1.1"/>
    </source>
</evidence>
<feature type="region of interest" description="Disordered" evidence="2">
    <location>
        <begin position="1"/>
        <end position="39"/>
    </location>
</feature>
<feature type="region of interest" description="Disordered" evidence="2">
    <location>
        <begin position="275"/>
        <end position="294"/>
    </location>
</feature>
<dbReference type="PANTHER" id="PTHR46483">
    <property type="entry name" value="PHOSPHOLIPASE A1 PLIP2, CHLOROPLASTIC"/>
    <property type="match status" value="1"/>
</dbReference>
<keyword evidence="1" id="KW-0378">Hydrolase</keyword>
<dbReference type="EnsemblPlants" id="Kaladp0045s0317.1.v1.1">
    <property type="protein sequence ID" value="Kaladp0045s0317.1.v1.1"/>
    <property type="gene ID" value="Kaladp0045s0317.v1.1"/>
</dbReference>
<dbReference type="Gene3D" id="3.40.50.1820">
    <property type="entry name" value="alpha/beta hydrolase"/>
    <property type="match status" value="1"/>
</dbReference>
<dbReference type="GO" id="GO:0006629">
    <property type="term" value="P:lipid metabolic process"/>
    <property type="evidence" value="ECO:0007669"/>
    <property type="project" value="InterPro"/>
</dbReference>
<dbReference type="SUPFAM" id="SSF53474">
    <property type="entry name" value="alpha/beta-Hydrolases"/>
    <property type="match status" value="1"/>
</dbReference>
<feature type="domain" description="Fungal lipase-type" evidence="3">
    <location>
        <begin position="349"/>
        <end position="484"/>
    </location>
</feature>